<keyword evidence="2" id="KW-1185">Reference proteome</keyword>
<gene>
    <name evidence="1" type="ORF">A5886_001653</name>
</gene>
<evidence type="ECO:0000313" key="1">
    <source>
        <dbReference type="EMBL" id="OTN76576.1"/>
    </source>
</evidence>
<dbReference type="EMBL" id="NGKU01000001">
    <property type="protein sequence ID" value="OTN76576.1"/>
    <property type="molecule type" value="Genomic_DNA"/>
</dbReference>
<reference evidence="1 2" key="1">
    <citation type="submission" date="2017-05" db="EMBL/GenBank/DDBJ databases">
        <title>The Genome Sequence of Enterococcus sp. 8G7_MSG3316.</title>
        <authorList>
            <consortium name="The Broad Institute Genomics Platform"/>
            <consortium name="The Broad Institute Genomic Center for Infectious Diseases"/>
            <person name="Earl A."/>
            <person name="Manson A."/>
            <person name="Schwartman J."/>
            <person name="Gilmore M."/>
            <person name="Abouelleil A."/>
            <person name="Cao P."/>
            <person name="Chapman S."/>
            <person name="Cusick C."/>
            <person name="Shea T."/>
            <person name="Young S."/>
            <person name="Neafsey D."/>
            <person name="Nusbaum C."/>
            <person name="Birren B."/>
        </authorList>
    </citation>
    <scope>NUCLEOTIDE SEQUENCE [LARGE SCALE GENOMIC DNA]</scope>
    <source>
        <strain evidence="1 2">8G7_MSG3316</strain>
    </source>
</reference>
<protein>
    <submittedName>
        <fullName evidence="1">Uncharacterized protein</fullName>
    </submittedName>
</protein>
<dbReference type="OrthoDB" id="9981895at2"/>
<dbReference type="AlphaFoldDB" id="A0A242A6B2"/>
<dbReference type="Proteomes" id="UP000195043">
    <property type="component" value="Unassembled WGS sequence"/>
</dbReference>
<accession>A0A242A6B2</accession>
<comment type="caution">
    <text evidence="1">The sequence shown here is derived from an EMBL/GenBank/DDBJ whole genome shotgun (WGS) entry which is preliminary data.</text>
</comment>
<organism evidence="1 2">
    <name type="scientific">Candidatus Enterococcus testudinis</name>
    <dbReference type="NCBI Taxonomy" id="1834191"/>
    <lineage>
        <taxon>Bacteria</taxon>
        <taxon>Bacillati</taxon>
        <taxon>Bacillota</taxon>
        <taxon>Bacilli</taxon>
        <taxon>Lactobacillales</taxon>
        <taxon>Enterococcaceae</taxon>
        <taxon>Enterococcus</taxon>
    </lineage>
</organism>
<evidence type="ECO:0000313" key="2">
    <source>
        <dbReference type="Proteomes" id="UP000195043"/>
    </source>
</evidence>
<sequence>MRMDNSHVLVKVLAGLVWLIANGIALVEKGLYTTGISQKRQDVCTSEWIDEDGQEFTVMHR</sequence>
<name>A0A242A6B2_9ENTE</name>
<proteinExistence type="predicted"/>
<dbReference type="STRING" id="1834191.A5886_001653"/>
<dbReference type="RefSeq" id="WP_086274515.1">
    <property type="nucleotide sequence ID" value="NZ_NGKU01000001.1"/>
</dbReference>